<evidence type="ECO:0000313" key="3">
    <source>
        <dbReference type="Proteomes" id="UP000256964"/>
    </source>
</evidence>
<dbReference type="Proteomes" id="UP000256964">
    <property type="component" value="Unassembled WGS sequence"/>
</dbReference>
<evidence type="ECO:0000313" key="2">
    <source>
        <dbReference type="EMBL" id="RDX39387.1"/>
    </source>
</evidence>
<dbReference type="AlphaFoldDB" id="A0A371CGH5"/>
<gene>
    <name evidence="2" type="ORF">OH76DRAFT_1413539</name>
</gene>
<protein>
    <submittedName>
        <fullName evidence="2">Uncharacterized protein</fullName>
    </submittedName>
</protein>
<organism evidence="2 3">
    <name type="scientific">Lentinus brumalis</name>
    <dbReference type="NCBI Taxonomy" id="2498619"/>
    <lineage>
        <taxon>Eukaryota</taxon>
        <taxon>Fungi</taxon>
        <taxon>Dikarya</taxon>
        <taxon>Basidiomycota</taxon>
        <taxon>Agaricomycotina</taxon>
        <taxon>Agaricomycetes</taxon>
        <taxon>Polyporales</taxon>
        <taxon>Polyporaceae</taxon>
        <taxon>Lentinus</taxon>
    </lineage>
</organism>
<keyword evidence="3" id="KW-1185">Reference proteome</keyword>
<feature type="region of interest" description="Disordered" evidence="1">
    <location>
        <begin position="35"/>
        <end position="67"/>
    </location>
</feature>
<dbReference type="EMBL" id="KZ857945">
    <property type="protein sequence ID" value="RDX39387.1"/>
    <property type="molecule type" value="Genomic_DNA"/>
</dbReference>
<name>A0A371CGH5_9APHY</name>
<evidence type="ECO:0000256" key="1">
    <source>
        <dbReference type="SAM" id="MobiDB-lite"/>
    </source>
</evidence>
<accession>A0A371CGH5</accession>
<sequence>MAESVPSARLPARYMLPPNWAPSVHLSFSTSVATSPTPTCPMLPSPARQVRPQGPGRSISAAVGEASTSTADVGRELQYGCYMCIS</sequence>
<proteinExistence type="predicted"/>
<reference evidence="2 3" key="1">
    <citation type="journal article" date="2018" name="Biotechnol. Biofuels">
        <title>Integrative visual omics of the white-rot fungus Polyporus brumalis exposes the biotechnological potential of its oxidative enzymes for delignifying raw plant biomass.</title>
        <authorList>
            <person name="Miyauchi S."/>
            <person name="Rancon A."/>
            <person name="Drula E."/>
            <person name="Hage H."/>
            <person name="Chaduli D."/>
            <person name="Favel A."/>
            <person name="Grisel S."/>
            <person name="Henrissat B."/>
            <person name="Herpoel-Gimbert I."/>
            <person name="Ruiz-Duenas F.J."/>
            <person name="Chevret D."/>
            <person name="Hainaut M."/>
            <person name="Lin J."/>
            <person name="Wang M."/>
            <person name="Pangilinan J."/>
            <person name="Lipzen A."/>
            <person name="Lesage-Meessen L."/>
            <person name="Navarro D."/>
            <person name="Riley R."/>
            <person name="Grigoriev I.V."/>
            <person name="Zhou S."/>
            <person name="Raouche S."/>
            <person name="Rosso M.N."/>
        </authorList>
    </citation>
    <scope>NUCLEOTIDE SEQUENCE [LARGE SCALE GENOMIC DNA]</scope>
    <source>
        <strain evidence="2 3">BRFM 1820</strain>
    </source>
</reference>